<keyword evidence="2" id="KW-1185">Reference proteome</keyword>
<dbReference type="Proteomes" id="UP000029278">
    <property type="component" value="Unassembled WGS sequence"/>
</dbReference>
<proteinExistence type="predicted"/>
<accession>A0A090ZLZ0</accession>
<gene>
    <name evidence="1" type="ORF">DJ90_6395</name>
</gene>
<evidence type="ECO:0000313" key="1">
    <source>
        <dbReference type="EMBL" id="KFN11438.1"/>
    </source>
</evidence>
<protein>
    <submittedName>
        <fullName evidence="1">Uncharacterized protein</fullName>
    </submittedName>
</protein>
<dbReference type="AlphaFoldDB" id="A0A090ZLZ0"/>
<organism evidence="1 2">
    <name type="scientific">Paenibacillus macerans</name>
    <name type="common">Bacillus macerans</name>
    <dbReference type="NCBI Taxonomy" id="44252"/>
    <lineage>
        <taxon>Bacteria</taxon>
        <taxon>Bacillati</taxon>
        <taxon>Bacillota</taxon>
        <taxon>Bacilli</taxon>
        <taxon>Bacillales</taxon>
        <taxon>Paenibacillaceae</taxon>
        <taxon>Paenibacillus</taxon>
    </lineage>
</organism>
<dbReference type="EMBL" id="JMQA01000009">
    <property type="protein sequence ID" value="KFN11438.1"/>
    <property type="molecule type" value="Genomic_DNA"/>
</dbReference>
<name>A0A090ZLZ0_PAEMA</name>
<comment type="caution">
    <text evidence="1">The sequence shown here is derived from an EMBL/GenBank/DDBJ whole genome shotgun (WGS) entry which is preliminary data.</text>
</comment>
<evidence type="ECO:0000313" key="2">
    <source>
        <dbReference type="Proteomes" id="UP000029278"/>
    </source>
</evidence>
<sequence>MLGFISAHYKCNSQTHYNKLDLLRLSDYFLLGQAVLQKEGVRQRRSFYYEAETCLFRALLLTA</sequence>
<reference evidence="1 2" key="1">
    <citation type="submission" date="2014-04" db="EMBL/GenBank/DDBJ databases">
        <authorList>
            <person name="Bishop-Lilly K.A."/>
            <person name="Broomall S.M."/>
            <person name="Chain P.S."/>
            <person name="Chertkov O."/>
            <person name="Coyne S.R."/>
            <person name="Daligault H.E."/>
            <person name="Davenport K.W."/>
            <person name="Erkkila T."/>
            <person name="Frey K.G."/>
            <person name="Gibbons H.S."/>
            <person name="Gu W."/>
            <person name="Jaissle J."/>
            <person name="Johnson S.L."/>
            <person name="Koroleva G.I."/>
            <person name="Ladner J.T."/>
            <person name="Lo C.-C."/>
            <person name="Minogue T.D."/>
            <person name="Munk C."/>
            <person name="Palacios G.F."/>
            <person name="Redden C.L."/>
            <person name="Rosenzweig C.N."/>
            <person name="Scholz M.B."/>
            <person name="Teshima H."/>
            <person name="Xu Y."/>
        </authorList>
    </citation>
    <scope>NUCLEOTIDE SEQUENCE [LARGE SCALE GENOMIC DNA]</scope>
    <source>
        <strain evidence="1 2">8244</strain>
    </source>
</reference>
<dbReference type="HOGENOM" id="CLU_2881602_0_0_9"/>